<feature type="region of interest" description="Disordered" evidence="1">
    <location>
        <begin position="1"/>
        <end position="521"/>
    </location>
</feature>
<feature type="compositionally biased region" description="Polar residues" evidence="1">
    <location>
        <begin position="150"/>
        <end position="175"/>
    </location>
</feature>
<feature type="compositionally biased region" description="Polar residues" evidence="1">
    <location>
        <begin position="317"/>
        <end position="326"/>
    </location>
</feature>
<evidence type="ECO:0000313" key="2">
    <source>
        <dbReference type="EMBL" id="CAJ1946017.1"/>
    </source>
</evidence>
<feature type="region of interest" description="Disordered" evidence="1">
    <location>
        <begin position="688"/>
        <end position="711"/>
    </location>
</feature>
<feature type="compositionally biased region" description="Low complexity" evidence="1">
    <location>
        <begin position="191"/>
        <end position="200"/>
    </location>
</feature>
<feature type="compositionally biased region" description="Low complexity" evidence="1">
    <location>
        <begin position="261"/>
        <end position="270"/>
    </location>
</feature>
<name>A0AAD2FMK0_9STRA</name>
<feature type="compositionally biased region" description="Basic and acidic residues" evidence="1">
    <location>
        <begin position="243"/>
        <end position="255"/>
    </location>
</feature>
<reference evidence="2" key="1">
    <citation type="submission" date="2023-08" db="EMBL/GenBank/DDBJ databases">
        <authorList>
            <person name="Audoor S."/>
            <person name="Bilcke G."/>
        </authorList>
    </citation>
    <scope>NUCLEOTIDE SEQUENCE</scope>
</reference>
<feature type="compositionally biased region" description="Polar residues" evidence="1">
    <location>
        <begin position="123"/>
        <end position="143"/>
    </location>
</feature>
<organism evidence="2 3">
    <name type="scientific">Cylindrotheca closterium</name>
    <dbReference type="NCBI Taxonomy" id="2856"/>
    <lineage>
        <taxon>Eukaryota</taxon>
        <taxon>Sar</taxon>
        <taxon>Stramenopiles</taxon>
        <taxon>Ochrophyta</taxon>
        <taxon>Bacillariophyta</taxon>
        <taxon>Bacillariophyceae</taxon>
        <taxon>Bacillariophycidae</taxon>
        <taxon>Bacillariales</taxon>
        <taxon>Bacillariaceae</taxon>
        <taxon>Cylindrotheca</taxon>
    </lineage>
</organism>
<feature type="compositionally biased region" description="Basic and acidic residues" evidence="1">
    <location>
        <begin position="26"/>
        <end position="45"/>
    </location>
</feature>
<evidence type="ECO:0000256" key="1">
    <source>
        <dbReference type="SAM" id="MobiDB-lite"/>
    </source>
</evidence>
<protein>
    <submittedName>
        <fullName evidence="2">Uncharacterized protein</fullName>
    </submittedName>
</protein>
<feature type="compositionally biased region" description="Pro residues" evidence="1">
    <location>
        <begin position="383"/>
        <end position="393"/>
    </location>
</feature>
<evidence type="ECO:0000313" key="3">
    <source>
        <dbReference type="Proteomes" id="UP001295423"/>
    </source>
</evidence>
<feature type="compositionally biased region" description="Acidic residues" evidence="1">
    <location>
        <begin position="450"/>
        <end position="459"/>
    </location>
</feature>
<comment type="caution">
    <text evidence="2">The sequence shown here is derived from an EMBL/GenBank/DDBJ whole genome shotgun (WGS) entry which is preliminary data.</text>
</comment>
<feature type="compositionally biased region" description="Basic and acidic residues" evidence="1">
    <location>
        <begin position="287"/>
        <end position="308"/>
    </location>
</feature>
<feature type="region of interest" description="Disordered" evidence="1">
    <location>
        <begin position="1039"/>
        <end position="1058"/>
    </location>
</feature>
<keyword evidence="3" id="KW-1185">Reference proteome</keyword>
<sequence>MGEDANLMEDSTKVNENDNDEDEDVHETINQHETSSKDGPSRDPKFISPSQSDYQRKDNGIIKGYGTIKDLSGSVFNPFSFLTSSEESSDDGNSTENPANQTNRLRNGKRASLVHSKVDASSRSKNGITKSNEESTINSTNPPATKRISTRTGPLNPTNKNTSGEANTARRNGNKQIREASPNGTKERLPKTTTKSVRSSSKTRRNTEAIIRKQPVNGKTKGKLKDPPLYSTGASRSSKRRNGGKDDNDCHDHDTSNTAGSSSSSSSSSSADENIARVPLHTATSTQEDHKEREVLSQKWTRDLDKCQTKKLHSRQSKTADTQSSPRIRKVDDSDDDSDGTENIENETSNEEQSIENKTTTTTTAPASTSSLNNDGVTAAERTPPPVATPSPLEPLLEEYNPFGDDDGSSISSRDTNERDDEMPKTSKVRTKDPQFSHSQQGEPPSPSEQLEEEEEEEYNPFGDSWGDSDSSDYDEQQKAQISQTKSKKRTREQRDSNDASITTTTTKPPPTKTSEQTKGTATEALDRNVMGLASTLVPQSNGIKCTRSLATAGNLKFVRRGGIEDDSATNGGMLVLLSLLTNQKHCILNAQQSKELDQWILKKAKYRAALEREVSNTNIEHWQIISNDARRVASLLVPTSEQDLVQQRIFSEAERRLYGTFVIRTIQEFLKNHEISIDEINHRRQSYMESEAKNTEGLGDGQTSPESGQSGWCDLESQLLEHGYCAEWIDKDGKKLCVFGTVTEYVPTHANDDDEDKEKKGEYLTIEYAEQSRSLLNNNHTQIKNLSILDIQPVNIARAWGGCLLYQEKQGRMQAVNDGSSIPLPIYSPIPNCQETIQRAPFPLCWRVPDLYTRATIWQKSAPNMPCLCLQYSGFQLEFTVRPSTIPNSGNGVFLSITSLLHPPLCTATTTTTTTASISGIQHHKKNLPVFSLAPGEVLDIGVYAPLTSQDETPDYIMLVRSFLQSFWCDSYSMNSRSNEAVFDITHGRGELIPEAKQSILPFVNERNDWETNRAEIELMEDPQGAFHYVLGYRCDDNDNNDDDENDSDTNDAHDLPFRQLADGEPREVFVDYGAQYEMVRLHQGYPRIPMTEEERKQKLDEDEREKLDLMFEFSAKKLQKVICYLHDFVRNTMETLEKRQNRNNNIRERALAAIIVLQARSEQLRPEVVVGSHHHHSPMDHDEINNNRRENRLRQRKEHVCYNLSKTNYDVDDIMDDMTKEDWDTVDSQLQSIVETILPGSSLALLLSSLPQQAAINDGSLLGMACSIVASQVRKSSDDLLESEYIEF</sequence>
<dbReference type="EMBL" id="CAKOGP040001557">
    <property type="protein sequence ID" value="CAJ1946017.1"/>
    <property type="molecule type" value="Genomic_DNA"/>
</dbReference>
<feature type="compositionally biased region" description="Basic and acidic residues" evidence="1">
    <location>
        <begin position="422"/>
        <end position="435"/>
    </location>
</feature>
<feature type="compositionally biased region" description="Low complexity" evidence="1">
    <location>
        <begin position="356"/>
        <end position="371"/>
    </location>
</feature>
<feature type="compositionally biased region" description="Acidic residues" evidence="1">
    <location>
        <begin position="1039"/>
        <end position="1051"/>
    </location>
</feature>
<gene>
    <name evidence="2" type="ORF">CYCCA115_LOCUS10159</name>
</gene>
<dbReference type="Proteomes" id="UP001295423">
    <property type="component" value="Unassembled WGS sequence"/>
</dbReference>
<feature type="compositionally biased region" description="Acidic residues" evidence="1">
    <location>
        <begin position="333"/>
        <end position="354"/>
    </location>
</feature>
<accession>A0AAD2FMK0</accession>
<feature type="compositionally biased region" description="Polar residues" evidence="1">
    <location>
        <begin position="74"/>
        <end position="105"/>
    </location>
</feature>
<proteinExistence type="predicted"/>
<feature type="compositionally biased region" description="Polar residues" evidence="1">
    <location>
        <begin position="702"/>
        <end position="711"/>
    </location>
</feature>